<accession>A0AAV7GAC1</accession>
<dbReference type="EMBL" id="JAGFBR010000016">
    <property type="protein sequence ID" value="KAH0452784.1"/>
    <property type="molecule type" value="Genomic_DNA"/>
</dbReference>
<gene>
    <name evidence="2" type="ORF">IEQ34_017108</name>
</gene>
<dbReference type="AlphaFoldDB" id="A0AAV7GAC1"/>
<keyword evidence="1" id="KW-0812">Transmembrane</keyword>
<keyword evidence="1" id="KW-0472">Membrane</keyword>
<evidence type="ECO:0000313" key="2">
    <source>
        <dbReference type="EMBL" id="KAH0452784.1"/>
    </source>
</evidence>
<proteinExistence type="predicted"/>
<keyword evidence="3" id="KW-1185">Reference proteome</keyword>
<feature type="transmembrane region" description="Helical" evidence="1">
    <location>
        <begin position="152"/>
        <end position="181"/>
    </location>
</feature>
<evidence type="ECO:0000256" key="1">
    <source>
        <dbReference type="SAM" id="Phobius"/>
    </source>
</evidence>
<name>A0AAV7GAC1_DENCH</name>
<comment type="caution">
    <text evidence="2">The sequence shown here is derived from an EMBL/GenBank/DDBJ whole genome shotgun (WGS) entry which is preliminary data.</text>
</comment>
<dbReference type="Proteomes" id="UP000775213">
    <property type="component" value="Unassembled WGS sequence"/>
</dbReference>
<organism evidence="2 3">
    <name type="scientific">Dendrobium chrysotoxum</name>
    <name type="common">Orchid</name>
    <dbReference type="NCBI Taxonomy" id="161865"/>
    <lineage>
        <taxon>Eukaryota</taxon>
        <taxon>Viridiplantae</taxon>
        <taxon>Streptophyta</taxon>
        <taxon>Embryophyta</taxon>
        <taxon>Tracheophyta</taxon>
        <taxon>Spermatophyta</taxon>
        <taxon>Magnoliopsida</taxon>
        <taxon>Liliopsida</taxon>
        <taxon>Asparagales</taxon>
        <taxon>Orchidaceae</taxon>
        <taxon>Epidendroideae</taxon>
        <taxon>Malaxideae</taxon>
        <taxon>Dendrobiinae</taxon>
        <taxon>Dendrobium</taxon>
    </lineage>
</organism>
<evidence type="ECO:0000313" key="3">
    <source>
        <dbReference type="Proteomes" id="UP000775213"/>
    </source>
</evidence>
<protein>
    <submittedName>
        <fullName evidence="2">Uncharacterized protein</fullName>
    </submittedName>
</protein>
<sequence length="195" mass="21704">MGISEWGWIVDIDTVGCWAEELKARGRVVERSDQVEALACEGDREGIIDIPIATAQSILQSDVIWATPRVNFLDLRVVAMGSALISSRDFNCTNLRLPLDTMEKKNTVTPPMQKQQTFNSKNCKNGQKVKKDRYTCWKVLRDAKMEPPIQTLYFLSGGATTLIFMLLGANAVISLFILSAIPGNIVEPPLKTMFP</sequence>
<reference evidence="2 3" key="1">
    <citation type="journal article" date="2021" name="Hortic Res">
        <title>Chromosome-scale assembly of the Dendrobium chrysotoxum genome enhances the understanding of orchid evolution.</title>
        <authorList>
            <person name="Zhang Y."/>
            <person name="Zhang G.Q."/>
            <person name="Zhang D."/>
            <person name="Liu X.D."/>
            <person name="Xu X.Y."/>
            <person name="Sun W.H."/>
            <person name="Yu X."/>
            <person name="Zhu X."/>
            <person name="Wang Z.W."/>
            <person name="Zhao X."/>
            <person name="Zhong W.Y."/>
            <person name="Chen H."/>
            <person name="Yin W.L."/>
            <person name="Huang T."/>
            <person name="Niu S.C."/>
            <person name="Liu Z.J."/>
        </authorList>
    </citation>
    <scope>NUCLEOTIDE SEQUENCE [LARGE SCALE GENOMIC DNA]</scope>
    <source>
        <strain evidence="2">Lindl</strain>
    </source>
</reference>
<keyword evidence="1" id="KW-1133">Transmembrane helix</keyword>